<evidence type="ECO:0000256" key="4">
    <source>
        <dbReference type="PROSITE-ProRule" id="PRU01091"/>
    </source>
</evidence>
<dbReference type="Proteomes" id="UP001457898">
    <property type="component" value="Unassembled WGS sequence"/>
</dbReference>
<dbReference type="PANTHER" id="PTHR48111:SF40">
    <property type="entry name" value="PHOSPHATE REGULON TRANSCRIPTIONAL REGULATORY PROTEIN PHOB"/>
    <property type="match status" value="1"/>
</dbReference>
<dbReference type="SUPFAM" id="SSF46894">
    <property type="entry name" value="C-terminal effector domain of the bipartite response regulators"/>
    <property type="match status" value="1"/>
</dbReference>
<reference evidence="6 7" key="1">
    <citation type="submission" date="2024-03" db="EMBL/GenBank/DDBJ databases">
        <title>Human intestinal bacterial collection.</title>
        <authorList>
            <person name="Pauvert C."/>
            <person name="Hitch T.C.A."/>
            <person name="Clavel T."/>
        </authorList>
    </citation>
    <scope>NUCLEOTIDE SEQUENCE [LARGE SCALE GENOMIC DNA]</scope>
    <source>
        <strain evidence="6 7">CLA-SR-H028</strain>
    </source>
</reference>
<dbReference type="InterPro" id="IPR016032">
    <property type="entry name" value="Sig_transdc_resp-reg_C-effctor"/>
</dbReference>
<organism evidence="6 7">
    <name type="scientific">Blautia caccae</name>
    <dbReference type="NCBI Taxonomy" id="3133175"/>
    <lineage>
        <taxon>Bacteria</taxon>
        <taxon>Bacillati</taxon>
        <taxon>Bacillota</taxon>
        <taxon>Clostridia</taxon>
        <taxon>Lachnospirales</taxon>
        <taxon>Lachnospiraceae</taxon>
        <taxon>Blautia</taxon>
    </lineage>
</organism>
<comment type="caution">
    <text evidence="6">The sequence shown here is derived from an EMBL/GenBank/DDBJ whole genome shotgun (WGS) entry which is preliminary data.</text>
</comment>
<sequence length="139" mass="16340">MVLWFDDVEDDVLKDILETVNNAKDNNNIKDIINYKIKIQDLEIDLIQHQVYKGGLEIALTYTEFEILILLAKHPGKVFSKEKIYDTIWKEPYYGDYNIIMSHIRNIREKIEDDPSKPVYIQTVWGVGYRFNKNVSSGL</sequence>
<dbReference type="InterPro" id="IPR036388">
    <property type="entry name" value="WH-like_DNA-bd_sf"/>
</dbReference>
<feature type="DNA-binding region" description="OmpR/PhoB-type" evidence="4">
    <location>
        <begin position="34"/>
        <end position="133"/>
    </location>
</feature>
<keyword evidence="3 4" id="KW-0238">DNA-binding</keyword>
<protein>
    <submittedName>
        <fullName evidence="6">Winged helix-turn-helix domain-containing protein</fullName>
    </submittedName>
</protein>
<accession>A0ABV1DRX9</accession>
<dbReference type="Gene3D" id="1.10.10.10">
    <property type="entry name" value="Winged helix-like DNA-binding domain superfamily/Winged helix DNA-binding domain"/>
    <property type="match status" value="1"/>
</dbReference>
<keyword evidence="7" id="KW-1185">Reference proteome</keyword>
<evidence type="ECO:0000256" key="3">
    <source>
        <dbReference type="ARBA" id="ARBA00023125"/>
    </source>
</evidence>
<dbReference type="EMBL" id="JBBMFP010000020">
    <property type="protein sequence ID" value="MEQ2433142.1"/>
    <property type="molecule type" value="Genomic_DNA"/>
</dbReference>
<evidence type="ECO:0000256" key="2">
    <source>
        <dbReference type="ARBA" id="ARBA00023012"/>
    </source>
</evidence>
<dbReference type="InterPro" id="IPR001867">
    <property type="entry name" value="OmpR/PhoB-type_DNA-bd"/>
</dbReference>
<dbReference type="InterPro" id="IPR039420">
    <property type="entry name" value="WalR-like"/>
</dbReference>
<name>A0ABV1DRX9_9FIRM</name>
<evidence type="ECO:0000259" key="5">
    <source>
        <dbReference type="PROSITE" id="PS51755"/>
    </source>
</evidence>
<dbReference type="SMART" id="SM00862">
    <property type="entry name" value="Trans_reg_C"/>
    <property type="match status" value="1"/>
</dbReference>
<keyword evidence="1" id="KW-0597">Phosphoprotein</keyword>
<feature type="domain" description="OmpR/PhoB-type" evidence="5">
    <location>
        <begin position="34"/>
        <end position="133"/>
    </location>
</feature>
<dbReference type="Pfam" id="PF00486">
    <property type="entry name" value="Trans_reg_C"/>
    <property type="match status" value="1"/>
</dbReference>
<dbReference type="PROSITE" id="PS51755">
    <property type="entry name" value="OMPR_PHOB"/>
    <property type="match status" value="1"/>
</dbReference>
<dbReference type="CDD" id="cd00383">
    <property type="entry name" value="trans_reg_C"/>
    <property type="match status" value="1"/>
</dbReference>
<dbReference type="RefSeq" id="WP_349064628.1">
    <property type="nucleotide sequence ID" value="NZ_JBBMFP010000020.1"/>
</dbReference>
<gene>
    <name evidence="6" type="ORF">WMO65_19300</name>
</gene>
<dbReference type="PANTHER" id="PTHR48111">
    <property type="entry name" value="REGULATOR OF RPOS"/>
    <property type="match status" value="1"/>
</dbReference>
<evidence type="ECO:0000313" key="6">
    <source>
        <dbReference type="EMBL" id="MEQ2433142.1"/>
    </source>
</evidence>
<evidence type="ECO:0000256" key="1">
    <source>
        <dbReference type="ARBA" id="ARBA00022553"/>
    </source>
</evidence>
<keyword evidence="2" id="KW-0902">Two-component regulatory system</keyword>
<proteinExistence type="predicted"/>
<evidence type="ECO:0000313" key="7">
    <source>
        <dbReference type="Proteomes" id="UP001457898"/>
    </source>
</evidence>